<dbReference type="EMBL" id="JAFKCZ010000003">
    <property type="protein sequence ID" value="MBN7795688.1"/>
    <property type="molecule type" value="Genomic_DNA"/>
</dbReference>
<keyword evidence="4" id="KW-1185">Reference proteome</keyword>
<evidence type="ECO:0000259" key="2">
    <source>
        <dbReference type="Pfam" id="PF22150"/>
    </source>
</evidence>
<dbReference type="AlphaFoldDB" id="A0A939DCH5"/>
<keyword evidence="1" id="KW-1133">Transmembrane helix</keyword>
<dbReference type="Pfam" id="PF22150">
    <property type="entry name" value="Tt1218-like"/>
    <property type="match status" value="1"/>
</dbReference>
<dbReference type="Proteomes" id="UP000664303">
    <property type="component" value="Unassembled WGS sequence"/>
</dbReference>
<evidence type="ECO:0000256" key="1">
    <source>
        <dbReference type="SAM" id="Phobius"/>
    </source>
</evidence>
<protein>
    <submittedName>
        <fullName evidence="3">Type IV pilus modification protein PilV</fullName>
    </submittedName>
</protein>
<proteinExistence type="predicted"/>
<comment type="caution">
    <text evidence="3">The sequence shown here is derived from an EMBL/GenBank/DDBJ whole genome shotgun (WGS) entry which is preliminary data.</text>
</comment>
<gene>
    <name evidence="3" type="primary">pilV</name>
    <name evidence="3" type="ORF">JYP50_03745</name>
</gene>
<accession>A0A939DCH5</accession>
<dbReference type="RefSeq" id="WP_206559142.1">
    <property type="nucleotide sequence ID" value="NZ_JAFKCZ010000003.1"/>
</dbReference>
<dbReference type="NCBIfam" id="TIGR02523">
    <property type="entry name" value="type_IV_pilV"/>
    <property type="match status" value="1"/>
</dbReference>
<dbReference type="InterPro" id="IPR012902">
    <property type="entry name" value="N_methyl_site"/>
</dbReference>
<dbReference type="PROSITE" id="PS00409">
    <property type="entry name" value="PROKAR_NTER_METHYL"/>
    <property type="match status" value="1"/>
</dbReference>
<keyword evidence="1" id="KW-0812">Transmembrane</keyword>
<dbReference type="Pfam" id="PF07963">
    <property type="entry name" value="N_methyl"/>
    <property type="match status" value="1"/>
</dbReference>
<evidence type="ECO:0000313" key="4">
    <source>
        <dbReference type="Proteomes" id="UP000664303"/>
    </source>
</evidence>
<feature type="transmembrane region" description="Helical" evidence="1">
    <location>
        <begin position="20"/>
        <end position="43"/>
    </location>
</feature>
<evidence type="ECO:0000313" key="3">
    <source>
        <dbReference type="EMBL" id="MBN7795688.1"/>
    </source>
</evidence>
<dbReference type="InterPro" id="IPR013362">
    <property type="entry name" value="Pilus_4_PilV"/>
</dbReference>
<name>A0A939DCH5_9GAMM</name>
<keyword evidence="1" id="KW-0472">Membrane</keyword>
<feature type="domain" description="Type IV pilin Tt1218-like" evidence="2">
    <location>
        <begin position="40"/>
        <end position="114"/>
    </location>
</feature>
<sequence>MSVARSCSMRIVNRQSGMTLIEALAAFVILSIGLLGVVSLQALSKASQHQAIQRTQAVALANDLLERIRINPAGVVTYFSNGNALGDGTIGTEPSPNCTAATCLPHEMALHDRWVWERMLDGASVTVTEGGVTSNAAGLINPLGCVDFVADSGATRSGMVRVIVQWRGLEETSDATQAGDTVCGGAAAGADAWRRQVIVSSYVVDETEL</sequence>
<dbReference type="InterPro" id="IPR054402">
    <property type="entry name" value="Tt1218-like_dom"/>
</dbReference>
<organism evidence="3 4">
    <name type="scientific">Parahaliea mediterranea</name>
    <dbReference type="NCBI Taxonomy" id="651086"/>
    <lineage>
        <taxon>Bacteria</taxon>
        <taxon>Pseudomonadati</taxon>
        <taxon>Pseudomonadota</taxon>
        <taxon>Gammaproteobacteria</taxon>
        <taxon>Cellvibrionales</taxon>
        <taxon>Halieaceae</taxon>
        <taxon>Parahaliea</taxon>
    </lineage>
</organism>
<reference evidence="3" key="1">
    <citation type="submission" date="2021-02" db="EMBL/GenBank/DDBJ databases">
        <title>PHA producing bacteria isolated from coastal sediment in Guangdong, Shenzhen.</title>
        <authorList>
            <person name="Zheng W."/>
            <person name="Yu S."/>
            <person name="Huang Y."/>
        </authorList>
    </citation>
    <scope>NUCLEOTIDE SEQUENCE</scope>
    <source>
        <strain evidence="3">TN14-10</strain>
    </source>
</reference>